<dbReference type="AlphaFoldDB" id="A0A3B0WKF7"/>
<sequence>MMRFIVLLLAAMLLAACAKDDNSEPPAALVAFEQTLEIKKLWRVETGDGVGDLFVKIFPFITKDKIVVTDRNGHVSAFDLETGKKRWETELNITVSGGVGGNDTHTVVTSRNGHVYLLDAEGQLIWKVDASSEVLMPAQIAAGLIIIRSVDGRISALNIEDGSEKWTYRRDVPALSVRGNSLPIIKQGYVFNGLDNGRLVALDLLDGHVVFDIAISNPSGRSELERLVDIDGYAVIENNSLYMVGYQGRVVSIDIKRGQLSWSRKLSSYSGVSYSQSGLHISDDKDFIWALDSANGATLWKQDKLKARKITRPIGIKKSIVVADFEGYLHFISPFDGAFQARIETDGSGIIVPPIEHNGRLYVLTREGELYAFDLGEYKK</sequence>
<gene>
    <name evidence="5" type="ORF">MNBD_GAMMA07-2212</name>
</gene>
<accession>A0A3B0WKF7</accession>
<dbReference type="SMART" id="SM00564">
    <property type="entry name" value="PQQ"/>
    <property type="match status" value="8"/>
</dbReference>
<evidence type="ECO:0000256" key="1">
    <source>
        <dbReference type="ARBA" id="ARBA00022729"/>
    </source>
</evidence>
<dbReference type="InterPro" id="IPR011047">
    <property type="entry name" value="Quinoprotein_ADH-like_sf"/>
</dbReference>
<dbReference type="InterPro" id="IPR018391">
    <property type="entry name" value="PQQ_b-propeller_rpt"/>
</dbReference>
<reference evidence="5" key="1">
    <citation type="submission" date="2018-06" db="EMBL/GenBank/DDBJ databases">
        <authorList>
            <person name="Zhirakovskaya E."/>
        </authorList>
    </citation>
    <scope>NUCLEOTIDE SEQUENCE</scope>
</reference>
<dbReference type="SUPFAM" id="SSF50998">
    <property type="entry name" value="Quinoprotein alcohol dehydrogenase-like"/>
    <property type="match status" value="1"/>
</dbReference>
<dbReference type="HAMAP" id="MF_00923">
    <property type="entry name" value="OM_assembly_BamB"/>
    <property type="match status" value="1"/>
</dbReference>
<evidence type="ECO:0000313" key="5">
    <source>
        <dbReference type="EMBL" id="VAW56508.1"/>
    </source>
</evidence>
<name>A0A3B0WKF7_9ZZZZ</name>
<feature type="domain" description="Pyrrolo-quinoline quinone repeat" evidence="4">
    <location>
        <begin position="71"/>
        <end position="302"/>
    </location>
</feature>
<keyword evidence="3" id="KW-0998">Cell outer membrane</keyword>
<dbReference type="NCBIfam" id="TIGR03300">
    <property type="entry name" value="assembly_YfgL"/>
    <property type="match status" value="1"/>
</dbReference>
<dbReference type="PROSITE" id="PS51257">
    <property type="entry name" value="PROKAR_LIPOPROTEIN"/>
    <property type="match status" value="1"/>
</dbReference>
<dbReference type="PANTHER" id="PTHR34512:SF30">
    <property type="entry name" value="OUTER MEMBRANE PROTEIN ASSEMBLY FACTOR BAMB"/>
    <property type="match status" value="1"/>
</dbReference>
<dbReference type="InterPro" id="IPR002372">
    <property type="entry name" value="PQQ_rpt_dom"/>
</dbReference>
<dbReference type="Gene3D" id="2.130.10.10">
    <property type="entry name" value="YVTN repeat-like/Quinoprotein amine dehydrogenase"/>
    <property type="match status" value="1"/>
</dbReference>
<dbReference type="InterPro" id="IPR017687">
    <property type="entry name" value="BamB"/>
</dbReference>
<evidence type="ECO:0000256" key="2">
    <source>
        <dbReference type="ARBA" id="ARBA00023136"/>
    </source>
</evidence>
<dbReference type="InterPro" id="IPR015943">
    <property type="entry name" value="WD40/YVTN_repeat-like_dom_sf"/>
</dbReference>
<keyword evidence="5" id="KW-0449">Lipoprotein</keyword>
<proteinExistence type="inferred from homology"/>
<evidence type="ECO:0000259" key="4">
    <source>
        <dbReference type="Pfam" id="PF13360"/>
    </source>
</evidence>
<keyword evidence="1" id="KW-0732">Signal</keyword>
<dbReference type="Pfam" id="PF13360">
    <property type="entry name" value="PQQ_2"/>
    <property type="match status" value="1"/>
</dbReference>
<organism evidence="5">
    <name type="scientific">hydrothermal vent metagenome</name>
    <dbReference type="NCBI Taxonomy" id="652676"/>
    <lineage>
        <taxon>unclassified sequences</taxon>
        <taxon>metagenomes</taxon>
        <taxon>ecological metagenomes</taxon>
    </lineage>
</organism>
<protein>
    <submittedName>
        <fullName evidence="5">Outer membrane protein YfgL, lipoprotein component of the protein assembly complex (Forms a complex with YaeT, YfiO, and NlpB)</fullName>
    </submittedName>
</protein>
<dbReference type="PANTHER" id="PTHR34512">
    <property type="entry name" value="CELL SURFACE PROTEIN"/>
    <property type="match status" value="1"/>
</dbReference>
<evidence type="ECO:0000256" key="3">
    <source>
        <dbReference type="ARBA" id="ARBA00023237"/>
    </source>
</evidence>
<keyword evidence="2" id="KW-0472">Membrane</keyword>
<dbReference type="EMBL" id="UOFF01000239">
    <property type="protein sequence ID" value="VAW56508.1"/>
    <property type="molecule type" value="Genomic_DNA"/>
</dbReference>